<dbReference type="AlphaFoldDB" id="A0AA88KFC1"/>
<dbReference type="GeneID" id="68100789"/>
<evidence type="ECO:0000256" key="1">
    <source>
        <dbReference type="SAM" id="MobiDB-lite"/>
    </source>
</evidence>
<evidence type="ECO:0000313" key="4">
    <source>
        <dbReference type="Proteomes" id="UP000816034"/>
    </source>
</evidence>
<feature type="region of interest" description="Disordered" evidence="1">
    <location>
        <begin position="459"/>
        <end position="491"/>
    </location>
</feature>
<proteinExistence type="predicted"/>
<dbReference type="InterPro" id="IPR050747">
    <property type="entry name" value="Mitochondrial_chaperone_BCS1"/>
</dbReference>
<protein>
    <recommendedName>
        <fullName evidence="2">ATPase AAA-type core domain-containing protein</fullName>
    </recommendedName>
</protein>
<gene>
    <name evidence="3" type="ORF">C9374_008335</name>
</gene>
<dbReference type="SUPFAM" id="SSF52540">
    <property type="entry name" value="P-loop containing nucleoside triphosphate hydrolases"/>
    <property type="match status" value="1"/>
</dbReference>
<name>A0AA88KFC1_NAELO</name>
<dbReference type="InterPro" id="IPR003959">
    <property type="entry name" value="ATPase_AAA_core"/>
</dbReference>
<feature type="domain" description="ATPase AAA-type core" evidence="2">
    <location>
        <begin position="218"/>
        <end position="251"/>
    </location>
</feature>
<dbReference type="InterPro" id="IPR027417">
    <property type="entry name" value="P-loop_NTPase"/>
</dbReference>
<evidence type="ECO:0000313" key="3">
    <source>
        <dbReference type="EMBL" id="KAG2378192.1"/>
    </source>
</evidence>
<dbReference type="PANTHER" id="PTHR23070">
    <property type="entry name" value="BCS1 AAA-TYPE ATPASE"/>
    <property type="match status" value="1"/>
</dbReference>
<dbReference type="EMBL" id="PYSW02000034">
    <property type="protein sequence ID" value="KAG2378192.1"/>
    <property type="molecule type" value="Genomic_DNA"/>
</dbReference>
<comment type="caution">
    <text evidence="3">The sequence shown here is derived from an EMBL/GenBank/DDBJ whole genome shotgun (WGS) entry which is preliminary data.</text>
</comment>
<accession>A0AA88KFC1</accession>
<evidence type="ECO:0000259" key="2">
    <source>
        <dbReference type="Pfam" id="PF00004"/>
    </source>
</evidence>
<dbReference type="GO" id="GO:0016887">
    <property type="term" value="F:ATP hydrolysis activity"/>
    <property type="evidence" value="ECO:0007669"/>
    <property type="project" value="InterPro"/>
</dbReference>
<reference evidence="3 4" key="1">
    <citation type="journal article" date="2018" name="BMC Genomics">
        <title>The genome of Naegleria lovaniensis, the basis for a comparative approach to unravel pathogenicity factors of the human pathogenic amoeba N. fowleri.</title>
        <authorList>
            <person name="Liechti N."/>
            <person name="Schurch N."/>
            <person name="Bruggmann R."/>
            <person name="Wittwer M."/>
        </authorList>
    </citation>
    <scope>NUCLEOTIDE SEQUENCE [LARGE SCALE GENOMIC DNA]</scope>
    <source>
        <strain evidence="3 4">ATCC 30569</strain>
    </source>
</reference>
<dbReference type="Proteomes" id="UP000816034">
    <property type="component" value="Unassembled WGS sequence"/>
</dbReference>
<dbReference type="GO" id="GO:0005524">
    <property type="term" value="F:ATP binding"/>
    <property type="evidence" value="ECO:0007669"/>
    <property type="project" value="InterPro"/>
</dbReference>
<sequence>MSIYKNLAAQYPHPHTIRGYTNDAQCWCFPSRLARVFPKEFNMTLTDQFNLHMIGNEEKEFVLDFSEALVLKCKTYSDNTFIKGIKPNPSVSHRVIVRFFPAAEIEGSCHDLLGIGDKEKTTVRYEESVFVIYPNKKVEALFEWYVDNARSPERGRNLYAYNVKEEYWVRKYQYVGLDQSHVFGLDDKFEMFERDFTIIHKKIDLLHKVGKSCSLNYFLHGPPGVGKSSFARCIATKYNLDIYTANLKDAKHIKDSDAIKSILSPRKMIFKAEPEHVNTGSNGNCCDNDDYDGCEFDKIINPEKHEYVVVLIEDFDRYLNSCNSEEMSNVLNAIDGVEPSDGIIRVFSANNTEDIKLNKAFLSRMNGIWRFDLNSQESILKRIYELFPNNQIRLSKEEDPEQKPVQELYAQKASEFKMALREVTNHLCRYLMDESNGIVEAYKDIERFVHEKEIKVENDAFTINGTDEDKQENGTADSNDTEASSEYETKV</sequence>
<dbReference type="RefSeq" id="XP_044545454.1">
    <property type="nucleotide sequence ID" value="XM_044698400.1"/>
</dbReference>
<organism evidence="3 4">
    <name type="scientific">Naegleria lovaniensis</name>
    <name type="common">Amoeba</name>
    <dbReference type="NCBI Taxonomy" id="51637"/>
    <lineage>
        <taxon>Eukaryota</taxon>
        <taxon>Discoba</taxon>
        <taxon>Heterolobosea</taxon>
        <taxon>Tetramitia</taxon>
        <taxon>Eutetramitia</taxon>
        <taxon>Vahlkampfiidae</taxon>
        <taxon>Naegleria</taxon>
    </lineage>
</organism>
<dbReference type="Gene3D" id="3.40.50.300">
    <property type="entry name" value="P-loop containing nucleotide triphosphate hydrolases"/>
    <property type="match status" value="1"/>
</dbReference>
<keyword evidence="4" id="KW-1185">Reference proteome</keyword>
<dbReference type="Pfam" id="PF00004">
    <property type="entry name" value="AAA"/>
    <property type="match status" value="1"/>
</dbReference>